<dbReference type="KEGG" id="tvl:FAZ95_14020"/>
<protein>
    <recommendedName>
        <fullName evidence="3">HEPN domain-containing protein</fullName>
    </recommendedName>
</protein>
<sequence>MSSTPRQLVDCAAAMLQGATDEPQFRAICSRAYYAAFHAANEFHNALPAPGSVGNANGRHEQLIAQLANPQISKNNKRYHVSQALSKSLRPLIAARVLADYEIHLSVDAATAASTVTGADTLITKAV</sequence>
<evidence type="ECO:0000313" key="1">
    <source>
        <dbReference type="EMBL" id="QCP50199.1"/>
    </source>
</evidence>
<gene>
    <name evidence="1" type="ORF">FAZ95_14020</name>
</gene>
<dbReference type="EMBL" id="CP040077">
    <property type="protein sequence ID" value="QCP50199.1"/>
    <property type="molecule type" value="Genomic_DNA"/>
</dbReference>
<organism evidence="1 2">
    <name type="scientific">Trinickia violacea</name>
    <dbReference type="NCBI Taxonomy" id="2571746"/>
    <lineage>
        <taxon>Bacteria</taxon>
        <taxon>Pseudomonadati</taxon>
        <taxon>Pseudomonadota</taxon>
        <taxon>Betaproteobacteria</taxon>
        <taxon>Burkholderiales</taxon>
        <taxon>Burkholderiaceae</taxon>
        <taxon>Trinickia</taxon>
    </lineage>
</organism>
<dbReference type="Proteomes" id="UP000298656">
    <property type="component" value="Chromosome 1"/>
</dbReference>
<keyword evidence="2" id="KW-1185">Reference proteome</keyword>
<dbReference type="Gene3D" id="1.20.120.330">
    <property type="entry name" value="Nucleotidyltransferases domain 2"/>
    <property type="match status" value="1"/>
</dbReference>
<accession>A0A4P8IWK1</accession>
<dbReference type="AlphaFoldDB" id="A0A4P8IWK1"/>
<evidence type="ECO:0000313" key="2">
    <source>
        <dbReference type="Proteomes" id="UP000298656"/>
    </source>
</evidence>
<evidence type="ECO:0008006" key="3">
    <source>
        <dbReference type="Google" id="ProtNLM"/>
    </source>
</evidence>
<dbReference type="OrthoDB" id="9025170at2"/>
<name>A0A4P8IWK1_9BURK</name>
<proteinExistence type="predicted"/>
<reference evidence="1 2" key="1">
    <citation type="submission" date="2019-05" db="EMBL/GenBank/DDBJ databases">
        <title>Burkholderia sp. DHOD12, isolated from subtropical forest soil.</title>
        <authorList>
            <person name="Gao Z.-H."/>
            <person name="Qiu L.-H."/>
        </authorList>
    </citation>
    <scope>NUCLEOTIDE SEQUENCE [LARGE SCALE GENOMIC DNA]</scope>
    <source>
        <strain evidence="1 2">DHOD12</strain>
    </source>
</reference>
<dbReference type="RefSeq" id="WP_137333018.1">
    <property type="nucleotide sequence ID" value="NZ_CP040077.1"/>
</dbReference>